<organism evidence="3 4">
    <name type="scientific">Faecalicatena faecalis</name>
    <dbReference type="NCBI Taxonomy" id="2726362"/>
    <lineage>
        <taxon>Bacteria</taxon>
        <taxon>Bacillati</taxon>
        <taxon>Bacillota</taxon>
        <taxon>Clostridia</taxon>
        <taxon>Lachnospirales</taxon>
        <taxon>Lachnospiraceae</taxon>
        <taxon>Faecalicatena</taxon>
    </lineage>
</organism>
<dbReference type="RefSeq" id="WP_216240623.1">
    <property type="nucleotide sequence ID" value="NZ_JABACJ020000005.1"/>
</dbReference>
<name>A0ABS6D2L9_9FIRM</name>
<keyword evidence="4" id="KW-1185">Reference proteome</keyword>
<dbReference type="InterPro" id="IPR028098">
    <property type="entry name" value="Glyco_trans_4-like_N"/>
</dbReference>
<dbReference type="InterPro" id="IPR050194">
    <property type="entry name" value="Glycosyltransferase_grp1"/>
</dbReference>
<protein>
    <submittedName>
        <fullName evidence="3">Glycosyltransferase family 4 protein</fullName>
    </submittedName>
</protein>
<accession>A0ABS6D2L9</accession>
<feature type="domain" description="Glycosyl transferase family 1" evidence="1">
    <location>
        <begin position="221"/>
        <end position="353"/>
    </location>
</feature>
<dbReference type="InterPro" id="IPR001296">
    <property type="entry name" value="Glyco_trans_1"/>
</dbReference>
<sequence length="412" mass="46903">MRLLSITAQKPDSTGSGVYLTELVRGFGRMEIKQAVVAGVSREDTICLPEKVQMFPVCFETEELPYPVVGMSDEMPYKSTRYSDMTEQMTQQLKDAFEQRIHQAVQEFCPDVILCHHLYFLAAMVRQLYPEIPVYGISHGSDLRQIKKNGWQREYIRRWIPKLNVIFALHQEQKEEICRLYACNEEQIQVIGTGYNSEVFYIEEAQKQRAKQGDSCKDRPESEKLRLIFAGKISEKKGVKSLIRSMQYLKTPKNVSLTLAGGAGSEVEYRAICEEAEKCPAEVTFTGRMMQKELAHRMNQSDVFVLPSFYEGLPLVVVEALACGLRVVCTDLPGIKSWLDANIPGHGVVFVEPPAMVNEDEPIEAELPLFERRLAAAVEKAVERELPQREAVERISWCSLCGRLADRMSHRQ</sequence>
<dbReference type="PANTHER" id="PTHR45947">
    <property type="entry name" value="SULFOQUINOVOSYL TRANSFERASE SQD2"/>
    <property type="match status" value="1"/>
</dbReference>
<dbReference type="PANTHER" id="PTHR45947:SF15">
    <property type="entry name" value="TEICHURONIC ACID BIOSYNTHESIS GLYCOSYLTRANSFERASE TUAC-RELATED"/>
    <property type="match status" value="1"/>
</dbReference>
<evidence type="ECO:0000259" key="2">
    <source>
        <dbReference type="Pfam" id="PF13439"/>
    </source>
</evidence>
<evidence type="ECO:0000313" key="3">
    <source>
        <dbReference type="EMBL" id="MBU3875575.1"/>
    </source>
</evidence>
<dbReference type="Pfam" id="PF00534">
    <property type="entry name" value="Glycos_transf_1"/>
    <property type="match status" value="1"/>
</dbReference>
<dbReference type="Pfam" id="PF13439">
    <property type="entry name" value="Glyco_transf_4"/>
    <property type="match status" value="1"/>
</dbReference>
<feature type="domain" description="Glycosyltransferase subfamily 4-like N-terminal" evidence="2">
    <location>
        <begin position="96"/>
        <end position="198"/>
    </location>
</feature>
<comment type="caution">
    <text evidence="3">The sequence shown here is derived from an EMBL/GenBank/DDBJ whole genome shotgun (WGS) entry which is preliminary data.</text>
</comment>
<dbReference type="Proteomes" id="UP000723714">
    <property type="component" value="Unassembled WGS sequence"/>
</dbReference>
<dbReference type="EMBL" id="JABACJ020000005">
    <property type="protein sequence ID" value="MBU3875575.1"/>
    <property type="molecule type" value="Genomic_DNA"/>
</dbReference>
<dbReference type="CDD" id="cd03801">
    <property type="entry name" value="GT4_PimA-like"/>
    <property type="match status" value="1"/>
</dbReference>
<proteinExistence type="predicted"/>
<evidence type="ECO:0000259" key="1">
    <source>
        <dbReference type="Pfam" id="PF00534"/>
    </source>
</evidence>
<evidence type="ECO:0000313" key="4">
    <source>
        <dbReference type="Proteomes" id="UP000723714"/>
    </source>
</evidence>
<gene>
    <name evidence="3" type="ORF">HGO97_007095</name>
</gene>
<reference evidence="3 4" key="1">
    <citation type="submission" date="2021-06" db="EMBL/GenBank/DDBJ databases">
        <title>Faecalicatena sp. nov. isolated from porcine feces.</title>
        <authorList>
            <person name="Oh B.S."/>
            <person name="Lee J.H."/>
        </authorList>
    </citation>
    <scope>NUCLEOTIDE SEQUENCE [LARGE SCALE GENOMIC DNA]</scope>
    <source>
        <strain evidence="3 4">AGMB00832</strain>
    </source>
</reference>